<evidence type="ECO:0000313" key="1">
    <source>
        <dbReference type="EMBL" id="ART31063.1"/>
    </source>
</evidence>
<dbReference type="AlphaFoldDB" id="A0A1Y0B118"/>
<geneLocation type="mitochondrion" evidence="1"/>
<dbReference type="EMBL" id="KY774314">
    <property type="protein sequence ID" value="ART32048.1"/>
    <property type="molecule type" value="Genomic_DNA"/>
</dbReference>
<keyword evidence="1" id="KW-0496">Mitochondrion</keyword>
<gene>
    <name evidence="1" type="ORF">AEK19_MT0830</name>
    <name evidence="2" type="ORF">AEK19_MT1879</name>
</gene>
<name>A0A1Y0B118_9LAMI</name>
<sequence length="31" mass="3640">MTGWRTKVILLGNLFNYIHPYLTTCMCEAYS</sequence>
<dbReference type="EMBL" id="KY774314">
    <property type="protein sequence ID" value="ART31063.1"/>
    <property type="molecule type" value="Genomic_DNA"/>
</dbReference>
<protein>
    <submittedName>
        <fullName evidence="1">Uncharacterized protein</fullName>
    </submittedName>
</protein>
<evidence type="ECO:0000313" key="2">
    <source>
        <dbReference type="EMBL" id="ART32048.1"/>
    </source>
</evidence>
<reference evidence="1" key="1">
    <citation type="submission" date="2017-03" db="EMBL/GenBank/DDBJ databases">
        <title>The mitochondrial genome of the carnivorous plant Utricularia reniformis (Lentibulariaceae): structure, comparative analysis and evolutionary landmarks.</title>
        <authorList>
            <person name="Silva S.R."/>
            <person name="Alvarenga D.O."/>
            <person name="Michael T.P."/>
            <person name="Miranda V.F.O."/>
            <person name="Varani A.M."/>
        </authorList>
    </citation>
    <scope>NUCLEOTIDE SEQUENCE</scope>
</reference>
<proteinExistence type="predicted"/>
<organism evidence="1">
    <name type="scientific">Utricularia reniformis</name>
    <dbReference type="NCBI Taxonomy" id="192314"/>
    <lineage>
        <taxon>Eukaryota</taxon>
        <taxon>Viridiplantae</taxon>
        <taxon>Streptophyta</taxon>
        <taxon>Embryophyta</taxon>
        <taxon>Tracheophyta</taxon>
        <taxon>Spermatophyta</taxon>
        <taxon>Magnoliopsida</taxon>
        <taxon>eudicotyledons</taxon>
        <taxon>Gunneridae</taxon>
        <taxon>Pentapetalae</taxon>
        <taxon>asterids</taxon>
        <taxon>lamiids</taxon>
        <taxon>Lamiales</taxon>
        <taxon>Lentibulariaceae</taxon>
        <taxon>Utricularia</taxon>
    </lineage>
</organism>
<accession>A0A1Y0B118</accession>